<dbReference type="EMBL" id="CP033971">
    <property type="protein sequence ID" value="AZG17270.1"/>
    <property type="molecule type" value="Genomic_DNA"/>
</dbReference>
<feature type="region of interest" description="Disordered" evidence="1">
    <location>
        <begin position="1"/>
        <end position="29"/>
    </location>
</feature>
<dbReference type="Gene3D" id="4.10.430.10">
    <property type="entry name" value="Histone-like protein H-NS, C-terminal domain"/>
    <property type="match status" value="1"/>
</dbReference>
<evidence type="ECO:0000256" key="1">
    <source>
        <dbReference type="SAM" id="MobiDB-lite"/>
    </source>
</evidence>
<gene>
    <name evidence="2" type="ORF">EHF44_27875</name>
</gene>
<dbReference type="SUPFAM" id="SSF81273">
    <property type="entry name" value="H-NS histone-like proteins"/>
    <property type="match status" value="1"/>
</dbReference>
<sequence length="106" mass="11428">MPQANPSAAKQNSVGNPFPASGDEASQRDKSDAILWIRTAMARHGITLAQLEAIGCFESSTARHAMHGPAKYKDAQGHCWDGIGELPEWLQRAVCAGQSIDHFKIA</sequence>
<dbReference type="InterPro" id="IPR037150">
    <property type="entry name" value="H-NS_C_dom_sf"/>
</dbReference>
<name>A0A3G8HAX3_9BURK</name>
<dbReference type="AlphaFoldDB" id="A0A3G8HAX3"/>
<geneLocation type="plasmid" evidence="2">
    <name>unnamed2</name>
</geneLocation>
<protein>
    <submittedName>
        <fullName evidence="2">Histidine biosynthesis protein</fullName>
    </submittedName>
</protein>
<evidence type="ECO:0000313" key="2">
    <source>
        <dbReference type="EMBL" id="AZG17270.1"/>
    </source>
</evidence>
<dbReference type="RefSeq" id="WP_124686999.1">
    <property type="nucleotide sequence ID" value="NZ_CP033971.1"/>
</dbReference>
<dbReference type="KEGG" id="cpau:EHF44_27875"/>
<dbReference type="Proteomes" id="UP000270411">
    <property type="component" value="Plasmid unnamed2"/>
</dbReference>
<dbReference type="GO" id="GO:0003677">
    <property type="term" value="F:DNA binding"/>
    <property type="evidence" value="ECO:0007669"/>
    <property type="project" value="InterPro"/>
</dbReference>
<dbReference type="OrthoDB" id="8966769at2"/>
<proteinExistence type="predicted"/>
<reference evidence="3" key="1">
    <citation type="submission" date="2018-11" db="EMBL/GenBank/DDBJ databases">
        <title>FDA dAtabase for Regulatory Grade micrObial Sequences (FDA-ARGOS): Supporting development and validation of Infectious Disease Dx tests.</title>
        <authorList>
            <person name="Goldberg B."/>
            <person name="Campos J."/>
            <person name="Tallon L."/>
            <person name="Sadzewicz L."/>
            <person name="Zhao X."/>
            <person name="Vavikolanu K."/>
            <person name="Mehta A."/>
            <person name="Aluvathingal J."/>
            <person name="Nadendla S."/>
            <person name="Geyer C."/>
            <person name="Nandy P."/>
            <person name="Yan Y."/>
            <person name="Sichtig H."/>
        </authorList>
    </citation>
    <scope>NUCLEOTIDE SEQUENCE [LARGE SCALE GENOMIC DNA]</scope>
    <source>
        <strain evidence="3">FDAARGOS_614</strain>
        <plasmid evidence="3">unnamed2</plasmid>
    </source>
</reference>
<accession>A0A3G8HAX3</accession>
<organism evidence="2 3">
    <name type="scientific">Cupriavidus pauculus</name>
    <dbReference type="NCBI Taxonomy" id="82633"/>
    <lineage>
        <taxon>Bacteria</taxon>
        <taxon>Pseudomonadati</taxon>
        <taxon>Pseudomonadota</taxon>
        <taxon>Betaproteobacteria</taxon>
        <taxon>Burkholderiales</taxon>
        <taxon>Burkholderiaceae</taxon>
        <taxon>Cupriavidus</taxon>
    </lineage>
</organism>
<keyword evidence="2" id="KW-0614">Plasmid</keyword>
<evidence type="ECO:0000313" key="3">
    <source>
        <dbReference type="Proteomes" id="UP000270411"/>
    </source>
</evidence>
<feature type="compositionally biased region" description="Polar residues" evidence="1">
    <location>
        <begin position="1"/>
        <end position="15"/>
    </location>
</feature>